<comment type="subcellular location">
    <subcellularLocation>
        <location evidence="1">Cell membrane</location>
        <topology evidence="1">Multi-pass membrane protein</topology>
    </subcellularLocation>
</comment>
<dbReference type="PANTHER" id="PTHR33406:SF13">
    <property type="entry name" value="MEMBRANE PROTEIN YDFJ"/>
    <property type="match status" value="1"/>
</dbReference>
<proteinExistence type="predicted"/>
<feature type="transmembrane region" description="Helical" evidence="7">
    <location>
        <begin position="698"/>
        <end position="716"/>
    </location>
</feature>
<comment type="caution">
    <text evidence="9">The sequence shown here is derived from an EMBL/GenBank/DDBJ whole genome shotgun (WGS) entry which is preliminary data.</text>
</comment>
<evidence type="ECO:0000256" key="5">
    <source>
        <dbReference type="ARBA" id="ARBA00023136"/>
    </source>
</evidence>
<feature type="transmembrane region" description="Helical" evidence="7">
    <location>
        <begin position="313"/>
        <end position="335"/>
    </location>
</feature>
<feature type="transmembrane region" description="Helical" evidence="7">
    <location>
        <begin position="638"/>
        <end position="662"/>
    </location>
</feature>
<evidence type="ECO:0000313" key="10">
    <source>
        <dbReference type="Proteomes" id="UP000248706"/>
    </source>
</evidence>
<keyword evidence="10" id="KW-1185">Reference proteome</keyword>
<keyword evidence="5 7" id="KW-0472">Membrane</keyword>
<dbReference type="SUPFAM" id="SSF82866">
    <property type="entry name" value="Multidrug efflux transporter AcrB transmembrane domain"/>
    <property type="match status" value="2"/>
</dbReference>
<feature type="transmembrane region" description="Helical" evidence="7">
    <location>
        <begin position="612"/>
        <end position="631"/>
    </location>
</feature>
<dbReference type="InterPro" id="IPR050545">
    <property type="entry name" value="Mycobact_MmpL"/>
</dbReference>
<evidence type="ECO:0000256" key="2">
    <source>
        <dbReference type="ARBA" id="ARBA00022475"/>
    </source>
</evidence>
<dbReference type="OrthoDB" id="7051771at2"/>
<dbReference type="RefSeq" id="WP_112428259.1">
    <property type="nucleotide sequence ID" value="NZ_MCIF01000002.1"/>
</dbReference>
<dbReference type="Gene3D" id="1.20.1640.10">
    <property type="entry name" value="Multidrug efflux transporter AcrB transmembrane domain"/>
    <property type="match status" value="2"/>
</dbReference>
<keyword evidence="4 7" id="KW-1133">Transmembrane helix</keyword>
<evidence type="ECO:0000256" key="4">
    <source>
        <dbReference type="ARBA" id="ARBA00022989"/>
    </source>
</evidence>
<accession>A0A328VF14</accession>
<evidence type="ECO:0000313" key="9">
    <source>
        <dbReference type="EMBL" id="RAQ95489.1"/>
    </source>
</evidence>
<reference evidence="9 10" key="1">
    <citation type="submission" date="2016-08" db="EMBL/GenBank/DDBJ databases">
        <title>Analysis of Carbohydrate Active Enzymes in Thermogemmatispora T81 Reveals Carbohydrate Degradation Ability.</title>
        <authorList>
            <person name="Tomazini A."/>
            <person name="Lal S."/>
            <person name="Stott M."/>
            <person name="Henrissat B."/>
            <person name="Polikarpov I."/>
            <person name="Sparling R."/>
            <person name="Levin D.B."/>
        </authorList>
    </citation>
    <scope>NUCLEOTIDE SEQUENCE [LARGE SCALE GENOMIC DNA]</scope>
    <source>
        <strain evidence="9 10">T81</strain>
    </source>
</reference>
<evidence type="ECO:0000259" key="8">
    <source>
        <dbReference type="PROSITE" id="PS50156"/>
    </source>
</evidence>
<keyword evidence="2" id="KW-1003">Cell membrane</keyword>
<protein>
    <recommendedName>
        <fullName evidence="8">SSD domain-containing protein</fullName>
    </recommendedName>
</protein>
<evidence type="ECO:0000256" key="1">
    <source>
        <dbReference type="ARBA" id="ARBA00004651"/>
    </source>
</evidence>
<feature type="transmembrane region" description="Helical" evidence="7">
    <location>
        <begin position="209"/>
        <end position="227"/>
    </location>
</feature>
<dbReference type="Proteomes" id="UP000248706">
    <property type="component" value="Unassembled WGS sequence"/>
</dbReference>
<dbReference type="Pfam" id="PF03176">
    <property type="entry name" value="MMPL"/>
    <property type="match status" value="2"/>
</dbReference>
<dbReference type="PROSITE" id="PS50156">
    <property type="entry name" value="SSD"/>
    <property type="match status" value="1"/>
</dbReference>
<feature type="transmembrane region" description="Helical" evidence="7">
    <location>
        <begin position="399"/>
        <end position="417"/>
    </location>
</feature>
<dbReference type="InterPro" id="IPR000731">
    <property type="entry name" value="SSD"/>
</dbReference>
<gene>
    <name evidence="9" type="ORF">A4R35_08070</name>
</gene>
<feature type="region of interest" description="Disordered" evidence="6">
    <location>
        <begin position="773"/>
        <end position="806"/>
    </location>
</feature>
<feature type="compositionally biased region" description="Polar residues" evidence="6">
    <location>
        <begin position="783"/>
        <end position="792"/>
    </location>
</feature>
<organism evidence="9 10">
    <name type="scientific">Thermogemmatispora tikiterensis</name>
    <dbReference type="NCBI Taxonomy" id="1825093"/>
    <lineage>
        <taxon>Bacteria</taxon>
        <taxon>Bacillati</taxon>
        <taxon>Chloroflexota</taxon>
        <taxon>Ktedonobacteria</taxon>
        <taxon>Thermogemmatisporales</taxon>
        <taxon>Thermogemmatisporaceae</taxon>
        <taxon>Thermogemmatispora</taxon>
    </lineage>
</organism>
<feature type="transmembrane region" description="Helical" evidence="7">
    <location>
        <begin position="20"/>
        <end position="38"/>
    </location>
</feature>
<keyword evidence="3 7" id="KW-0812">Transmembrane</keyword>
<feature type="domain" description="SSD" evidence="8">
    <location>
        <begin position="215"/>
        <end position="334"/>
    </location>
</feature>
<name>A0A328VF14_9CHLR</name>
<feature type="transmembrane region" description="Helical" evidence="7">
    <location>
        <begin position="274"/>
        <end position="301"/>
    </location>
</feature>
<dbReference type="PANTHER" id="PTHR33406">
    <property type="entry name" value="MEMBRANE PROTEIN MJ1562-RELATED"/>
    <property type="match status" value="1"/>
</dbReference>
<feature type="transmembrane region" description="Helical" evidence="7">
    <location>
        <begin position="586"/>
        <end position="606"/>
    </location>
</feature>
<dbReference type="EMBL" id="MCIF01000002">
    <property type="protein sequence ID" value="RAQ95489.1"/>
    <property type="molecule type" value="Genomic_DNA"/>
</dbReference>
<dbReference type="AlphaFoldDB" id="A0A328VF14"/>
<evidence type="ECO:0000256" key="3">
    <source>
        <dbReference type="ARBA" id="ARBA00022692"/>
    </source>
</evidence>
<feature type="transmembrane region" description="Helical" evidence="7">
    <location>
        <begin position="234"/>
        <end position="254"/>
    </location>
</feature>
<dbReference type="InterPro" id="IPR004869">
    <property type="entry name" value="MMPL_dom"/>
</dbReference>
<feature type="transmembrane region" description="Helical" evidence="7">
    <location>
        <begin position="185"/>
        <end position="203"/>
    </location>
</feature>
<evidence type="ECO:0000256" key="6">
    <source>
        <dbReference type="SAM" id="MobiDB-lite"/>
    </source>
</evidence>
<feature type="transmembrane region" description="Helical" evidence="7">
    <location>
        <begin position="723"/>
        <end position="743"/>
    </location>
</feature>
<evidence type="ECO:0000256" key="7">
    <source>
        <dbReference type="SAM" id="Phobius"/>
    </source>
</evidence>
<sequence>MQKPRRSIFYALGQVTVRARWLILLLWLLLALVALPFAPRASQVLQPGGLLSPDAESQRALDLLTSKLHLNPTVVQVIFTSQRYRVDSPQFVQQMQQALAEVRSWSEVASVVTYLDNPRQISLDRHGAYANVMLKTDPDSAPRLLPELERRLRAQPDLEIHVGGSPVFYEDIQFVSERDLRRAELLAFPFALIALLLVFRSVIAALLPTIIGGGAVVVALAIIFGLGHVTPLSIFVLNITTLFGLGLGVDYSLFMVSRFREELARGRKPGEAVAVTVATAGRAVTFSGFTVSIGLFGLTFFRINMLRSVGLGGMLVVMLCVVAALTLLPAMLAILGTRVNALPVRLSWLWGWWRQRRAAHVDAATEEVALAGARSALIQPHQGFWYRLSHLVMRYPLRFFFPVLVLLVALGLPFLAVRFSAPGASILPQDVPSRVSYDLLISRFNARETTPILLAVQMQGDVLTPNNIALLYRYVQRLEADPRVARVDSIVSADPRLTLQEYELLYTHPQLIADPYLSGLLKSSVAGNLAMVTVISKYDMLSEQSEELVLTIRNTPPGPGMHVLVAGGSASNIDYVEALYGDFPKAALIVAGITYVVLLLLFRSLLLPLKAILMNTLSILASYGALVVIFQEGFLHQLLGFTPLGFVEASSPILLFCSLFGLSMDYEVFLLSRVQEAYWESGDNTQAVALGLQRSGGIITSAAAIVVVVSACFATADMILVKALGLGMALAVICDATLVRGLLVPATMRLLGNLNWWLPFVGVQRRPTLLAEEEAGRHEVSSEGGTLVSSEGEQPAHPRSQQGGRL</sequence>
<dbReference type="GO" id="GO:0005886">
    <property type="term" value="C:plasma membrane"/>
    <property type="evidence" value="ECO:0007669"/>
    <property type="project" value="UniProtKB-SubCell"/>
</dbReference>